<reference evidence="4" key="2">
    <citation type="submission" date="2025-08" db="UniProtKB">
        <authorList>
            <consortium name="Ensembl"/>
        </authorList>
    </citation>
    <scope>IDENTIFICATION</scope>
</reference>
<feature type="repeat" description="ANK" evidence="3">
    <location>
        <begin position="41"/>
        <end position="73"/>
    </location>
</feature>
<dbReference type="PANTHER" id="PTHR24171:SF8">
    <property type="entry name" value="BRCA1-ASSOCIATED RING DOMAIN PROTEIN 1"/>
    <property type="match status" value="1"/>
</dbReference>
<reference evidence="4" key="3">
    <citation type="submission" date="2025-09" db="UniProtKB">
        <authorList>
            <consortium name="Ensembl"/>
        </authorList>
    </citation>
    <scope>IDENTIFICATION</scope>
</reference>
<accession>H2YXS8</accession>
<dbReference type="InterPro" id="IPR036770">
    <property type="entry name" value="Ankyrin_rpt-contain_sf"/>
</dbReference>
<organism evidence="4 5">
    <name type="scientific">Ciona savignyi</name>
    <name type="common">Pacific transparent sea squirt</name>
    <dbReference type="NCBI Taxonomy" id="51511"/>
    <lineage>
        <taxon>Eukaryota</taxon>
        <taxon>Metazoa</taxon>
        <taxon>Chordata</taxon>
        <taxon>Tunicata</taxon>
        <taxon>Ascidiacea</taxon>
        <taxon>Phlebobranchia</taxon>
        <taxon>Cionidae</taxon>
        <taxon>Ciona</taxon>
    </lineage>
</organism>
<reference evidence="5" key="1">
    <citation type="submission" date="2003-08" db="EMBL/GenBank/DDBJ databases">
        <authorList>
            <person name="Birren B."/>
            <person name="Nusbaum C."/>
            <person name="Abebe A."/>
            <person name="Abouelleil A."/>
            <person name="Adekoya E."/>
            <person name="Ait-zahra M."/>
            <person name="Allen N."/>
            <person name="Allen T."/>
            <person name="An P."/>
            <person name="Anderson M."/>
            <person name="Anderson S."/>
            <person name="Arachchi H."/>
            <person name="Armbruster J."/>
            <person name="Bachantsang P."/>
            <person name="Baldwin J."/>
            <person name="Barry A."/>
            <person name="Bayul T."/>
            <person name="Blitshsteyn B."/>
            <person name="Bloom T."/>
            <person name="Blye J."/>
            <person name="Boguslavskiy L."/>
            <person name="Borowsky M."/>
            <person name="Boukhgalter B."/>
            <person name="Brunache A."/>
            <person name="Butler J."/>
            <person name="Calixte N."/>
            <person name="Calvo S."/>
            <person name="Camarata J."/>
            <person name="Campo K."/>
            <person name="Chang J."/>
            <person name="Cheshatsang Y."/>
            <person name="Citroen M."/>
            <person name="Collymore A."/>
            <person name="Considine T."/>
            <person name="Cook A."/>
            <person name="Cooke P."/>
            <person name="Corum B."/>
            <person name="Cuomo C."/>
            <person name="David R."/>
            <person name="Dawoe T."/>
            <person name="Degray S."/>
            <person name="Dodge S."/>
            <person name="Dooley K."/>
            <person name="Dorje P."/>
            <person name="Dorjee K."/>
            <person name="Dorris L."/>
            <person name="Duffey N."/>
            <person name="Dupes A."/>
            <person name="Elkins T."/>
            <person name="Engels R."/>
            <person name="Erickson J."/>
            <person name="Farina A."/>
            <person name="Faro S."/>
            <person name="Ferreira P."/>
            <person name="Fischer H."/>
            <person name="Fitzgerald M."/>
            <person name="Foley K."/>
            <person name="Gage D."/>
            <person name="Galagan J."/>
            <person name="Gearin G."/>
            <person name="Gnerre S."/>
            <person name="Gnirke A."/>
            <person name="Goyette A."/>
            <person name="Graham J."/>
            <person name="Grandbois E."/>
            <person name="Gyaltsen K."/>
            <person name="Hafez N."/>
            <person name="Hagopian D."/>
            <person name="Hagos B."/>
            <person name="Hall J."/>
            <person name="Hatcher B."/>
            <person name="Heller A."/>
            <person name="Higgins H."/>
            <person name="Honan T."/>
            <person name="Horn A."/>
            <person name="Houde N."/>
            <person name="Hughes L."/>
            <person name="Hulme W."/>
            <person name="Husby E."/>
            <person name="Iliev I."/>
            <person name="Jaffe D."/>
            <person name="Jones C."/>
            <person name="Kamal M."/>
            <person name="Kamat A."/>
            <person name="Kamvysselis M."/>
            <person name="Karlsson E."/>
            <person name="Kells C."/>
            <person name="Kieu A."/>
            <person name="Kisner P."/>
            <person name="Kodira C."/>
            <person name="Kulbokas E."/>
            <person name="Labutti K."/>
            <person name="Lama D."/>
            <person name="Landers T."/>
            <person name="Leger J."/>
            <person name="Levine S."/>
            <person name="Lewis D."/>
            <person name="Lewis T."/>
            <person name="Lindblad-toh K."/>
            <person name="Liu X."/>
            <person name="Lokyitsang T."/>
            <person name="Lokyitsang Y."/>
            <person name="Lucien O."/>
            <person name="Lui A."/>
            <person name="Ma L.J."/>
            <person name="Mabbitt R."/>
            <person name="Macdonald J."/>
            <person name="Maclean C."/>
            <person name="Major J."/>
            <person name="Manning J."/>
            <person name="Marabella R."/>
            <person name="Maru K."/>
            <person name="Matthews C."/>
            <person name="Mauceli E."/>
            <person name="Mccarthy M."/>
            <person name="Mcdonough S."/>
            <person name="Mcghee T."/>
            <person name="Meldrim J."/>
            <person name="Meneus L."/>
            <person name="Mesirov J."/>
            <person name="Mihalev A."/>
            <person name="Mihova T."/>
            <person name="Mikkelsen T."/>
            <person name="Mlenga V."/>
            <person name="Moru K."/>
            <person name="Mozes J."/>
            <person name="Mulrain L."/>
            <person name="Munson G."/>
            <person name="Naylor J."/>
            <person name="Newes C."/>
            <person name="Nguyen C."/>
            <person name="Nguyen N."/>
            <person name="Nguyen T."/>
            <person name="Nicol R."/>
            <person name="Nielsen C."/>
            <person name="Nizzari M."/>
            <person name="Norbu C."/>
            <person name="Norbu N."/>
            <person name="O'donnell P."/>
            <person name="Okoawo O."/>
            <person name="O'leary S."/>
            <person name="Omotosho B."/>
            <person name="O'neill K."/>
            <person name="Osman S."/>
            <person name="Parker S."/>
            <person name="Perrin D."/>
            <person name="Phunkhang P."/>
            <person name="Piqani B."/>
            <person name="Purcell S."/>
            <person name="Rachupka T."/>
            <person name="Ramasamy U."/>
            <person name="Rameau R."/>
            <person name="Ray V."/>
            <person name="Raymond C."/>
            <person name="Retta R."/>
            <person name="Richardson S."/>
            <person name="Rise C."/>
            <person name="Rodriguez J."/>
            <person name="Rogers J."/>
            <person name="Rogov P."/>
            <person name="Rutman M."/>
            <person name="Schupbach R."/>
            <person name="Seaman C."/>
            <person name="Settipalli S."/>
            <person name="Sharpe T."/>
            <person name="Sheridan J."/>
            <person name="Sherpa N."/>
            <person name="Shi J."/>
            <person name="Smirnov S."/>
            <person name="Smith C."/>
            <person name="Sougnez C."/>
            <person name="Spencer B."/>
            <person name="Stalker J."/>
            <person name="Stange-thomann N."/>
            <person name="Stavropoulos S."/>
            <person name="Stetson K."/>
            <person name="Stone C."/>
            <person name="Stone S."/>
            <person name="Stubbs M."/>
            <person name="Talamas J."/>
            <person name="Tchuinga P."/>
            <person name="Tenzing P."/>
            <person name="Tesfaye S."/>
            <person name="Theodore J."/>
            <person name="Thoulutsang Y."/>
            <person name="Topham K."/>
            <person name="Towey S."/>
            <person name="Tsamla T."/>
            <person name="Tsomo N."/>
            <person name="Vallee D."/>
            <person name="Vassiliev H."/>
            <person name="Venkataraman V."/>
            <person name="Vinson J."/>
            <person name="Vo A."/>
            <person name="Wade C."/>
            <person name="Wang S."/>
            <person name="Wangchuk T."/>
            <person name="Wangdi T."/>
            <person name="Whittaker C."/>
            <person name="Wilkinson J."/>
            <person name="Wu Y."/>
            <person name="Wyman D."/>
            <person name="Yadav S."/>
            <person name="Yang S."/>
            <person name="Yang X."/>
            <person name="Yeager S."/>
            <person name="Yee E."/>
            <person name="Young G."/>
            <person name="Zainoun J."/>
            <person name="Zembeck L."/>
            <person name="Zimmer A."/>
            <person name="Zody M."/>
            <person name="Lander E."/>
        </authorList>
    </citation>
    <scope>NUCLEOTIDE SEQUENCE [LARGE SCALE GENOMIC DNA]</scope>
</reference>
<dbReference type="PANTHER" id="PTHR24171">
    <property type="entry name" value="ANKYRIN REPEAT DOMAIN-CONTAINING PROTEIN 39-RELATED"/>
    <property type="match status" value="1"/>
</dbReference>
<dbReference type="GO" id="GO:0031436">
    <property type="term" value="C:BRCA1-BARD1 complex"/>
    <property type="evidence" value="ECO:0007669"/>
    <property type="project" value="TreeGrafter"/>
</dbReference>
<dbReference type="AlphaFoldDB" id="H2YXS8"/>
<dbReference type="Ensembl" id="ENSCSAVT00000010263.1">
    <property type="protein sequence ID" value="ENSCSAVP00000010139.1"/>
    <property type="gene ID" value="ENSCSAVG00000005977.1"/>
</dbReference>
<dbReference type="eggNOG" id="KOG2209">
    <property type="taxonomic scope" value="Eukaryota"/>
</dbReference>
<keyword evidence="2 3" id="KW-0040">ANK repeat</keyword>
<evidence type="ECO:0000313" key="4">
    <source>
        <dbReference type="Ensembl" id="ENSCSAVP00000010139.1"/>
    </source>
</evidence>
<keyword evidence="5" id="KW-1185">Reference proteome</keyword>
<dbReference type="InParanoid" id="H2YXS8"/>
<proteinExistence type="predicted"/>
<dbReference type="HOGENOM" id="CLU_000134_45_5_1"/>
<protein>
    <submittedName>
        <fullName evidence="4">Uncharacterized protein</fullName>
    </submittedName>
</protein>
<dbReference type="GO" id="GO:0004842">
    <property type="term" value="F:ubiquitin-protein transferase activity"/>
    <property type="evidence" value="ECO:0007669"/>
    <property type="project" value="TreeGrafter"/>
</dbReference>
<dbReference type="OMA" id="CRCKEST"/>
<dbReference type="GO" id="GO:0085020">
    <property type="term" value="P:protein K6-linked ubiquitination"/>
    <property type="evidence" value="ECO:0007669"/>
    <property type="project" value="TreeGrafter"/>
</dbReference>
<dbReference type="PROSITE" id="PS50297">
    <property type="entry name" value="ANK_REP_REGION"/>
    <property type="match status" value="1"/>
</dbReference>
<dbReference type="GeneTree" id="ENSGT00940000167019"/>
<dbReference type="STRING" id="51511.ENSCSAVP00000010139"/>
<evidence type="ECO:0000256" key="1">
    <source>
        <dbReference type="ARBA" id="ARBA00022737"/>
    </source>
</evidence>
<dbReference type="Gene3D" id="1.25.40.20">
    <property type="entry name" value="Ankyrin repeat-containing domain"/>
    <property type="match status" value="1"/>
</dbReference>
<dbReference type="SUPFAM" id="SSF48403">
    <property type="entry name" value="Ankyrin repeat"/>
    <property type="match status" value="1"/>
</dbReference>
<evidence type="ECO:0000256" key="2">
    <source>
        <dbReference type="ARBA" id="ARBA00023043"/>
    </source>
</evidence>
<keyword evidence="1" id="KW-0677">Repeat</keyword>
<dbReference type="SMART" id="SM00248">
    <property type="entry name" value="ANK"/>
    <property type="match status" value="1"/>
</dbReference>
<name>H2YXS8_CIOSA</name>
<dbReference type="PROSITE" id="PS50088">
    <property type="entry name" value="ANK_REPEAT"/>
    <property type="match status" value="1"/>
</dbReference>
<evidence type="ECO:0000256" key="3">
    <source>
        <dbReference type="PROSITE-ProRule" id="PRU00023"/>
    </source>
</evidence>
<dbReference type="Pfam" id="PF12796">
    <property type="entry name" value="Ank_2"/>
    <property type="match status" value="1"/>
</dbReference>
<sequence>MSDEENLLQLSRNGLRGEIVELLERNPTIDINCKGESKSTYSWTSLHLASYFGHKEVVEVLLDRGADPNIRNHTGDSPLHKAALTSRQVIVVMS</sequence>
<dbReference type="GO" id="GO:0070531">
    <property type="term" value="C:BRCA1-A complex"/>
    <property type="evidence" value="ECO:0007669"/>
    <property type="project" value="TreeGrafter"/>
</dbReference>
<dbReference type="InterPro" id="IPR002110">
    <property type="entry name" value="Ankyrin_rpt"/>
</dbReference>
<dbReference type="Proteomes" id="UP000007875">
    <property type="component" value="Unassembled WGS sequence"/>
</dbReference>
<evidence type="ECO:0000313" key="5">
    <source>
        <dbReference type="Proteomes" id="UP000007875"/>
    </source>
</evidence>